<gene>
    <name evidence="2" type="ORF">BWY43_00666</name>
</gene>
<keyword evidence="1" id="KW-1133">Transmembrane helix</keyword>
<feature type="transmembrane region" description="Helical" evidence="1">
    <location>
        <begin position="37"/>
        <end position="66"/>
    </location>
</feature>
<dbReference type="AlphaFoldDB" id="A0A1V5SC17"/>
<name>A0A1V5SC17_9BACT</name>
<proteinExistence type="predicted"/>
<comment type="caution">
    <text evidence="2">The sequence shown here is derived from an EMBL/GenBank/DDBJ whole genome shotgun (WGS) entry which is preliminary data.</text>
</comment>
<keyword evidence="1" id="KW-0812">Transmembrane</keyword>
<accession>A0A1V5SC17</accession>
<feature type="transmembrane region" description="Helical" evidence="1">
    <location>
        <begin position="7"/>
        <end position="25"/>
    </location>
</feature>
<evidence type="ECO:0000313" key="2">
    <source>
        <dbReference type="EMBL" id="OQA52059.1"/>
    </source>
</evidence>
<reference evidence="2" key="1">
    <citation type="submission" date="2017-02" db="EMBL/GenBank/DDBJ databases">
        <title>Delving into the versatile metabolic prowess of the omnipresent phylum Bacteroidetes.</title>
        <authorList>
            <person name="Nobu M.K."/>
            <person name="Mei R."/>
            <person name="Narihiro T."/>
            <person name="Kuroda K."/>
            <person name="Liu W.-T."/>
        </authorList>
    </citation>
    <scope>NUCLEOTIDE SEQUENCE</scope>
    <source>
        <strain evidence="2">ADurb.Bin280</strain>
    </source>
</reference>
<organism evidence="2">
    <name type="scientific">candidate division WS2 bacterium ADurb.Bin280</name>
    <dbReference type="NCBI Taxonomy" id="1852829"/>
    <lineage>
        <taxon>Bacteria</taxon>
        <taxon>candidate division WS2</taxon>
    </lineage>
</organism>
<evidence type="ECO:0000256" key="1">
    <source>
        <dbReference type="SAM" id="Phobius"/>
    </source>
</evidence>
<feature type="transmembrane region" description="Helical" evidence="1">
    <location>
        <begin position="78"/>
        <end position="99"/>
    </location>
</feature>
<dbReference type="Proteomes" id="UP000485367">
    <property type="component" value="Unassembled WGS sequence"/>
</dbReference>
<protein>
    <submittedName>
        <fullName evidence="2">Uncharacterized protein</fullName>
    </submittedName>
</protein>
<sequence>MENIKVAIVNSLGVSVYVAIVAMVMNNAESLFGMEDSIISVVGFLMLFVLSAGVVGSLVIGKPIFLYLDGKKKEAINLLFGTLGCLAVLTVLLLVYLAIK</sequence>
<keyword evidence="1" id="KW-0472">Membrane</keyword>
<dbReference type="EMBL" id="MWBO01000049">
    <property type="protein sequence ID" value="OQA52059.1"/>
    <property type="molecule type" value="Genomic_DNA"/>
</dbReference>